<proteinExistence type="predicted"/>
<dbReference type="EMBL" id="PFVR01000030">
    <property type="protein sequence ID" value="PJA84596.1"/>
    <property type="molecule type" value="Genomic_DNA"/>
</dbReference>
<sequence>MKVEFLREKYPKFVYQKYSYQISGKNLEIFFDFKIEPNLKFRSKIIIENINQNLPRWNLGKIDNLVFHLGLMEIPSYWKATCSPIIEVEAGKLNKEQIKWWEDLIIKGMGQFFYQNKINFRQPNFLKIRSLGRFDLRKADTGPTCDRYLVPFAGGRDSIVTLENLKKKGETALFLVNPNEQIKKVVKVTGIKKQIIVRRTIDKKLLELNKKGYLNGHTPFTAVLSFLSVLCAVLFDYKNIVFSNEKSADEGNLKYLGKMINHQWAKSSEFEKMFKKYCKKFLVKNINYFSYLRKYGELEISKMFIKYPKYFSVF</sequence>
<comment type="caution">
    <text evidence="2">The sequence shown here is derived from an EMBL/GenBank/DDBJ whole genome shotgun (WGS) entry which is preliminary data.</text>
</comment>
<evidence type="ECO:0000313" key="3">
    <source>
        <dbReference type="Proteomes" id="UP000231034"/>
    </source>
</evidence>
<evidence type="ECO:0000313" key="2">
    <source>
        <dbReference type="EMBL" id="PJA84596.1"/>
    </source>
</evidence>
<dbReference type="AlphaFoldDB" id="A0A2M7Z5J0"/>
<name>A0A2M7Z5J0_9BACT</name>
<dbReference type="Pfam" id="PF26299">
    <property type="entry name" value="MurL_N"/>
    <property type="match status" value="1"/>
</dbReference>
<evidence type="ECO:0000259" key="1">
    <source>
        <dbReference type="Pfam" id="PF26299"/>
    </source>
</evidence>
<feature type="domain" description="MurL N-terminal" evidence="1">
    <location>
        <begin position="7"/>
        <end position="290"/>
    </location>
</feature>
<reference evidence="3" key="1">
    <citation type="submission" date="2017-09" db="EMBL/GenBank/DDBJ databases">
        <title>Depth-based differentiation of microbial function through sediment-hosted aquifers and enrichment of novel symbionts in the deep terrestrial subsurface.</title>
        <authorList>
            <person name="Probst A.J."/>
            <person name="Ladd B."/>
            <person name="Jarett J.K."/>
            <person name="Geller-Mcgrath D.E."/>
            <person name="Sieber C.M.K."/>
            <person name="Emerson J.B."/>
            <person name="Anantharaman K."/>
            <person name="Thomas B.C."/>
            <person name="Malmstrom R."/>
            <person name="Stieglmeier M."/>
            <person name="Klingl A."/>
            <person name="Woyke T."/>
            <person name="Ryan C.M."/>
            <person name="Banfield J.F."/>
        </authorList>
    </citation>
    <scope>NUCLEOTIDE SEQUENCE [LARGE SCALE GENOMIC DNA]</scope>
</reference>
<gene>
    <name evidence="2" type="ORF">CO145_00945</name>
</gene>
<protein>
    <recommendedName>
        <fullName evidence="1">MurL N-terminal domain-containing protein</fullName>
    </recommendedName>
</protein>
<dbReference type="InterPro" id="IPR058740">
    <property type="entry name" value="MurL_N"/>
</dbReference>
<feature type="non-terminal residue" evidence="2">
    <location>
        <position position="314"/>
    </location>
</feature>
<organism evidence="2 3">
    <name type="scientific">Candidatus Nealsonbacteria bacterium CG_4_9_14_3_um_filter_37_13</name>
    <dbReference type="NCBI Taxonomy" id="1974695"/>
    <lineage>
        <taxon>Bacteria</taxon>
        <taxon>Candidatus Nealsoniibacteriota</taxon>
    </lineage>
</organism>
<accession>A0A2M7Z5J0</accession>
<dbReference type="Proteomes" id="UP000231034">
    <property type="component" value="Unassembled WGS sequence"/>
</dbReference>